<dbReference type="AlphaFoldDB" id="A0A9P6D711"/>
<accession>A0A9P6D711</accession>
<evidence type="ECO:0000256" key="1">
    <source>
        <dbReference type="SAM" id="MobiDB-lite"/>
    </source>
</evidence>
<organism evidence="2 3">
    <name type="scientific">Pleurotus eryngii</name>
    <name type="common">Boletus of the steppes</name>
    <dbReference type="NCBI Taxonomy" id="5323"/>
    <lineage>
        <taxon>Eukaryota</taxon>
        <taxon>Fungi</taxon>
        <taxon>Dikarya</taxon>
        <taxon>Basidiomycota</taxon>
        <taxon>Agaricomycotina</taxon>
        <taxon>Agaricomycetes</taxon>
        <taxon>Agaricomycetidae</taxon>
        <taxon>Agaricales</taxon>
        <taxon>Pleurotineae</taxon>
        <taxon>Pleurotaceae</taxon>
        <taxon>Pleurotus</taxon>
    </lineage>
</organism>
<reference evidence="2" key="1">
    <citation type="submission" date="2020-11" db="EMBL/GenBank/DDBJ databases">
        <authorList>
            <consortium name="DOE Joint Genome Institute"/>
            <person name="Ahrendt S."/>
            <person name="Riley R."/>
            <person name="Andreopoulos W."/>
            <person name="Labutti K."/>
            <person name="Pangilinan J."/>
            <person name="Ruiz-Duenas F.J."/>
            <person name="Barrasa J.M."/>
            <person name="Sanchez-Garcia M."/>
            <person name="Camarero S."/>
            <person name="Miyauchi S."/>
            <person name="Serrano A."/>
            <person name="Linde D."/>
            <person name="Babiker R."/>
            <person name="Drula E."/>
            <person name="Ayuso-Fernandez I."/>
            <person name="Pacheco R."/>
            <person name="Padilla G."/>
            <person name="Ferreira P."/>
            <person name="Barriuso J."/>
            <person name="Kellner H."/>
            <person name="Castanera R."/>
            <person name="Alfaro M."/>
            <person name="Ramirez L."/>
            <person name="Pisabarro A.G."/>
            <person name="Kuo A."/>
            <person name="Tritt A."/>
            <person name="Lipzen A."/>
            <person name="He G."/>
            <person name="Yan M."/>
            <person name="Ng V."/>
            <person name="Cullen D."/>
            <person name="Martin F."/>
            <person name="Rosso M.-N."/>
            <person name="Henrissat B."/>
            <person name="Hibbett D."/>
            <person name="Martinez A.T."/>
            <person name="Grigoriev I.V."/>
        </authorList>
    </citation>
    <scope>NUCLEOTIDE SEQUENCE</scope>
    <source>
        <strain evidence="2">ATCC 90797</strain>
    </source>
</reference>
<feature type="compositionally biased region" description="Polar residues" evidence="1">
    <location>
        <begin position="63"/>
        <end position="77"/>
    </location>
</feature>
<dbReference type="Proteomes" id="UP000807025">
    <property type="component" value="Unassembled WGS sequence"/>
</dbReference>
<dbReference type="EMBL" id="MU154564">
    <property type="protein sequence ID" value="KAF9495231.1"/>
    <property type="molecule type" value="Genomic_DNA"/>
</dbReference>
<gene>
    <name evidence="2" type="ORF">BDN71DRAFT_896196</name>
</gene>
<keyword evidence="3" id="KW-1185">Reference proteome</keyword>
<feature type="compositionally biased region" description="Basic residues" evidence="1">
    <location>
        <begin position="47"/>
        <end position="56"/>
    </location>
</feature>
<proteinExistence type="predicted"/>
<feature type="compositionally biased region" description="Polar residues" evidence="1">
    <location>
        <begin position="19"/>
        <end position="44"/>
    </location>
</feature>
<name>A0A9P6D711_PLEER</name>
<sequence length="180" mass="20715">MRPRPPVEVAQRTTTMIAASSAQHEGGSRIQSIATRTHQQSNVSARPRLHPRRSMPRSRSLSTDHAASSLHNTSSTVHDADPARCMSPNPIQPRGRRPHRGPIPSRRRREDAKTQRRRRDHREGIRSYLGIRGGRCLGGERWRVRLIYWRGSIGESACCEGVHLFVNWRVRRVGRRRRCR</sequence>
<protein>
    <submittedName>
        <fullName evidence="2">Uncharacterized protein</fullName>
    </submittedName>
</protein>
<evidence type="ECO:0000313" key="3">
    <source>
        <dbReference type="Proteomes" id="UP000807025"/>
    </source>
</evidence>
<comment type="caution">
    <text evidence="2">The sequence shown here is derived from an EMBL/GenBank/DDBJ whole genome shotgun (WGS) entry which is preliminary data.</text>
</comment>
<evidence type="ECO:0000313" key="2">
    <source>
        <dbReference type="EMBL" id="KAF9495231.1"/>
    </source>
</evidence>
<feature type="region of interest" description="Disordered" evidence="1">
    <location>
        <begin position="19"/>
        <end position="122"/>
    </location>
</feature>